<dbReference type="GO" id="GO:0006780">
    <property type="term" value="P:uroporphyrinogen III biosynthetic process"/>
    <property type="evidence" value="ECO:0007669"/>
    <property type="project" value="InterPro"/>
</dbReference>
<comment type="caution">
    <text evidence="2">The sequence shown here is derived from an EMBL/GenBank/DDBJ whole genome shotgun (WGS) entry which is preliminary data.</text>
</comment>
<dbReference type="PANTHER" id="PTHR40082:SF1">
    <property type="entry name" value="BLR5956 PROTEIN"/>
    <property type="match status" value="1"/>
</dbReference>
<sequence length="287" mass="31540">MSSKPKLSSPLASKVVALSESRQLDVLASLCERRQATVIRIPLISIEDSPDQVAVLEWVEAFVTDPPDYLIILTGEGLRRLLSAAKRHNLESKFVDTLAKVCKICRGPKPARVLKEIDVSVEHFGTEPTTTGIIEALESLQLEGARVGVQLYGEDPNQQLMDYLTSRHPQGCSSVSPYIYRSNSDAEKVEELILKMFADEIDFIAFTSMPQVRRLFSVADKAGLRPKLMAGLAKTKIAAVGPVVAELLDTYGCEVSAMPASSYFMKPLVRAMEAKCIDIENQSHISS</sequence>
<dbReference type="AlphaFoldDB" id="A0A2A4XFC8"/>
<dbReference type="Proteomes" id="UP000218767">
    <property type="component" value="Unassembled WGS sequence"/>
</dbReference>
<evidence type="ECO:0000259" key="1">
    <source>
        <dbReference type="Pfam" id="PF02602"/>
    </source>
</evidence>
<gene>
    <name evidence="2" type="ORF">COB20_02600</name>
</gene>
<dbReference type="InterPro" id="IPR039793">
    <property type="entry name" value="UROS/Hem4"/>
</dbReference>
<dbReference type="EMBL" id="NVUL01000008">
    <property type="protein sequence ID" value="PCI80767.1"/>
    <property type="molecule type" value="Genomic_DNA"/>
</dbReference>
<dbReference type="Gene3D" id="3.40.50.10090">
    <property type="match status" value="2"/>
</dbReference>
<evidence type="ECO:0000313" key="3">
    <source>
        <dbReference type="Proteomes" id="UP000218767"/>
    </source>
</evidence>
<dbReference type="Pfam" id="PF02602">
    <property type="entry name" value="HEM4"/>
    <property type="match status" value="1"/>
</dbReference>
<evidence type="ECO:0000313" key="2">
    <source>
        <dbReference type="EMBL" id="PCI80767.1"/>
    </source>
</evidence>
<dbReference type="GO" id="GO:0004852">
    <property type="term" value="F:uroporphyrinogen-III synthase activity"/>
    <property type="evidence" value="ECO:0007669"/>
    <property type="project" value="InterPro"/>
</dbReference>
<dbReference type="InterPro" id="IPR003754">
    <property type="entry name" value="4pyrrol_synth_uPrphyn_synth"/>
</dbReference>
<accession>A0A2A4XFC8</accession>
<name>A0A2A4XFC8_9GAMM</name>
<reference evidence="3" key="1">
    <citation type="submission" date="2017-08" db="EMBL/GenBank/DDBJ databases">
        <title>A dynamic microbial community with high functional redundancy inhabits the cold, oxic subseafloor aquifer.</title>
        <authorList>
            <person name="Tully B.J."/>
            <person name="Wheat C.G."/>
            <person name="Glazer B.T."/>
            <person name="Huber J.A."/>
        </authorList>
    </citation>
    <scope>NUCLEOTIDE SEQUENCE [LARGE SCALE GENOMIC DNA]</scope>
</reference>
<proteinExistence type="predicted"/>
<organism evidence="2 3">
    <name type="scientific">SAR86 cluster bacterium</name>
    <dbReference type="NCBI Taxonomy" id="2030880"/>
    <lineage>
        <taxon>Bacteria</taxon>
        <taxon>Pseudomonadati</taxon>
        <taxon>Pseudomonadota</taxon>
        <taxon>Gammaproteobacteria</taxon>
        <taxon>SAR86 cluster</taxon>
    </lineage>
</organism>
<dbReference type="PANTHER" id="PTHR40082">
    <property type="entry name" value="BLR5956 PROTEIN"/>
    <property type="match status" value="1"/>
</dbReference>
<dbReference type="InterPro" id="IPR036108">
    <property type="entry name" value="4pyrrol_syn_uPrphyn_synt_sf"/>
</dbReference>
<dbReference type="CDD" id="cd06578">
    <property type="entry name" value="HemD"/>
    <property type="match status" value="1"/>
</dbReference>
<protein>
    <submittedName>
        <fullName evidence="2">Uroporphyrinogen III synthase HEM4</fullName>
    </submittedName>
</protein>
<dbReference type="SUPFAM" id="SSF69618">
    <property type="entry name" value="HemD-like"/>
    <property type="match status" value="1"/>
</dbReference>
<feature type="domain" description="Tetrapyrrole biosynthesis uroporphyrinogen III synthase" evidence="1">
    <location>
        <begin position="25"/>
        <end position="263"/>
    </location>
</feature>